<feature type="transmembrane region" description="Helical" evidence="6">
    <location>
        <begin position="197"/>
        <end position="220"/>
    </location>
</feature>
<dbReference type="Proteomes" id="UP000245461">
    <property type="component" value="Unassembled WGS sequence"/>
</dbReference>
<feature type="transmembrane region" description="Helical" evidence="6">
    <location>
        <begin position="151"/>
        <end position="167"/>
    </location>
</feature>
<reference evidence="7 8" key="1">
    <citation type="submission" date="2018-05" db="EMBL/GenBank/DDBJ databases">
        <title>Zavarzinia sp. HR-AS.</title>
        <authorList>
            <person name="Lee Y."/>
            <person name="Jeon C.O."/>
        </authorList>
    </citation>
    <scope>NUCLEOTIDE SEQUENCE [LARGE SCALE GENOMIC DNA]</scope>
    <source>
        <strain evidence="7 8">HR-AS</strain>
    </source>
</reference>
<sequence>MDALLDNALLISVFVTMLRSATPLLLSSIGELAIQRAGIWNLGVEGTMLSAAFAAYAVVVATGSLPLATVAAVLVGALVGALTSMLTVALKLDQFVTGLAINLVASGLTLYLFRSNHAVFSAGNFTGFAPVAVPFLADIPVIGRIFFQQRLPTYLALALIPLAWFFLHRTRQGLELRVLGENPKVLQTRGIAVAPRLWLIIVAGSGLTGLGGAFLVLGLSDRFIPEITAGRGWLVVVALVAGNWSLFGTITAVFAFAALQAIASHAQVLNLPVPYQFLLALPYIASLATLMIFRSRSGQPAHLGLRDIGK</sequence>
<evidence type="ECO:0000256" key="2">
    <source>
        <dbReference type="ARBA" id="ARBA00022475"/>
    </source>
</evidence>
<evidence type="ECO:0000313" key="8">
    <source>
        <dbReference type="Proteomes" id="UP000245461"/>
    </source>
</evidence>
<dbReference type="GO" id="GO:0022857">
    <property type="term" value="F:transmembrane transporter activity"/>
    <property type="evidence" value="ECO:0007669"/>
    <property type="project" value="InterPro"/>
</dbReference>
<organism evidence="7 8">
    <name type="scientific">Zavarzinia aquatilis</name>
    <dbReference type="NCBI Taxonomy" id="2211142"/>
    <lineage>
        <taxon>Bacteria</taxon>
        <taxon>Pseudomonadati</taxon>
        <taxon>Pseudomonadota</taxon>
        <taxon>Alphaproteobacteria</taxon>
        <taxon>Rhodospirillales</taxon>
        <taxon>Zavarziniaceae</taxon>
        <taxon>Zavarzinia</taxon>
    </lineage>
</organism>
<comment type="subcellular location">
    <subcellularLocation>
        <location evidence="1">Cell membrane</location>
        <topology evidence="1">Multi-pass membrane protein</topology>
    </subcellularLocation>
</comment>
<dbReference type="OrthoDB" id="9792579at2"/>
<gene>
    <name evidence="7" type="ORF">DKG74_05975</name>
</gene>
<dbReference type="PANTHER" id="PTHR43370">
    <property type="entry name" value="SUGAR ABC TRANSPORTER INTEGRAL MEMBRANE PROTEIN-RELATED"/>
    <property type="match status" value="1"/>
</dbReference>
<keyword evidence="3 6" id="KW-0812">Transmembrane</keyword>
<dbReference type="PANTHER" id="PTHR43370:SF2">
    <property type="entry name" value="ABC TRANSPORTER PERMEASE PROTEIN"/>
    <property type="match status" value="1"/>
</dbReference>
<feature type="transmembrane region" description="Helical" evidence="6">
    <location>
        <begin position="232"/>
        <end position="263"/>
    </location>
</feature>
<accession>A0A317EG85</accession>
<evidence type="ECO:0000313" key="7">
    <source>
        <dbReference type="EMBL" id="PWR25306.1"/>
    </source>
</evidence>
<feature type="transmembrane region" description="Helical" evidence="6">
    <location>
        <begin position="65"/>
        <end position="88"/>
    </location>
</feature>
<feature type="transmembrane region" description="Helical" evidence="6">
    <location>
        <begin position="38"/>
        <end position="59"/>
    </location>
</feature>
<evidence type="ECO:0000256" key="5">
    <source>
        <dbReference type="ARBA" id="ARBA00023136"/>
    </source>
</evidence>
<dbReference type="Pfam" id="PF02653">
    <property type="entry name" value="BPD_transp_2"/>
    <property type="match status" value="1"/>
</dbReference>
<dbReference type="AlphaFoldDB" id="A0A317EG85"/>
<dbReference type="EMBL" id="QGLE01000002">
    <property type="protein sequence ID" value="PWR25306.1"/>
    <property type="molecule type" value="Genomic_DNA"/>
</dbReference>
<dbReference type="GO" id="GO:0005886">
    <property type="term" value="C:plasma membrane"/>
    <property type="evidence" value="ECO:0007669"/>
    <property type="project" value="UniProtKB-SubCell"/>
</dbReference>
<comment type="caution">
    <text evidence="7">The sequence shown here is derived from an EMBL/GenBank/DDBJ whole genome shotgun (WGS) entry which is preliminary data.</text>
</comment>
<dbReference type="CDD" id="cd06580">
    <property type="entry name" value="TM_PBP1_transp_TpRbsC_like"/>
    <property type="match status" value="1"/>
</dbReference>
<evidence type="ECO:0000256" key="3">
    <source>
        <dbReference type="ARBA" id="ARBA00022692"/>
    </source>
</evidence>
<keyword evidence="4 6" id="KW-1133">Transmembrane helix</keyword>
<dbReference type="InterPro" id="IPR001851">
    <property type="entry name" value="ABC_transp_permease"/>
</dbReference>
<keyword evidence="5 6" id="KW-0472">Membrane</keyword>
<feature type="transmembrane region" description="Helical" evidence="6">
    <location>
        <begin position="95"/>
        <end position="113"/>
    </location>
</feature>
<keyword evidence="8" id="KW-1185">Reference proteome</keyword>
<feature type="transmembrane region" description="Helical" evidence="6">
    <location>
        <begin position="275"/>
        <end position="293"/>
    </location>
</feature>
<proteinExistence type="predicted"/>
<feature type="transmembrane region" description="Helical" evidence="6">
    <location>
        <begin position="119"/>
        <end position="139"/>
    </location>
</feature>
<keyword evidence="2" id="KW-1003">Cell membrane</keyword>
<protein>
    <submittedName>
        <fullName evidence="7">ABC transporter permease</fullName>
    </submittedName>
</protein>
<evidence type="ECO:0000256" key="6">
    <source>
        <dbReference type="SAM" id="Phobius"/>
    </source>
</evidence>
<feature type="transmembrane region" description="Helical" evidence="6">
    <location>
        <begin position="6"/>
        <end position="26"/>
    </location>
</feature>
<name>A0A317EG85_9PROT</name>
<evidence type="ECO:0000256" key="1">
    <source>
        <dbReference type="ARBA" id="ARBA00004651"/>
    </source>
</evidence>
<evidence type="ECO:0000256" key="4">
    <source>
        <dbReference type="ARBA" id="ARBA00022989"/>
    </source>
</evidence>